<dbReference type="STRING" id="1513271.XM47_08150"/>
<dbReference type="RefSeq" id="WP_048691490.1">
    <property type="nucleotide sequence ID" value="NZ_KQ130487.1"/>
</dbReference>
<evidence type="ECO:0000256" key="2">
    <source>
        <dbReference type="SAM" id="Phobius"/>
    </source>
</evidence>
<evidence type="ECO:0000313" key="4">
    <source>
        <dbReference type="Proteomes" id="UP000037600"/>
    </source>
</evidence>
<feature type="region of interest" description="Disordered" evidence="1">
    <location>
        <begin position="1"/>
        <end position="23"/>
    </location>
</feature>
<evidence type="ECO:0000313" key="3">
    <source>
        <dbReference type="EMBL" id="KMT65657.1"/>
    </source>
</evidence>
<sequence length="203" mass="23311">MKGQYTKQQPKYRRQTFTQPNPPTPFYKKDWGIFLIIMIGFTLFALSVLSAGLLGDYLNSLEPKRLSGVLVSVDSDIVSISTHRGNSWIERHDLSIRLKNNKTTKVRTGLSKMRAKYLSGYQGPITIEYSYSGLVFSVLLRGSEAIPWFIETDWLVSKKERPRFFPFDKPIDCIKQAIDDFDIYSLENQQACKSLGINIKEEN</sequence>
<accession>A0A0J8GSF3</accession>
<dbReference type="Proteomes" id="UP000037600">
    <property type="component" value="Unassembled WGS sequence"/>
</dbReference>
<keyword evidence="2" id="KW-0812">Transmembrane</keyword>
<dbReference type="EMBL" id="LAZL01000010">
    <property type="protein sequence ID" value="KMT65657.1"/>
    <property type="molecule type" value="Genomic_DNA"/>
</dbReference>
<name>A0A0J8GSF3_9ALTE</name>
<comment type="caution">
    <text evidence="3">The sequence shown here is derived from an EMBL/GenBank/DDBJ whole genome shotgun (WGS) entry which is preliminary data.</text>
</comment>
<evidence type="ECO:0000256" key="1">
    <source>
        <dbReference type="SAM" id="MobiDB-lite"/>
    </source>
</evidence>
<proteinExistence type="predicted"/>
<feature type="transmembrane region" description="Helical" evidence="2">
    <location>
        <begin position="31"/>
        <end position="55"/>
    </location>
</feature>
<protein>
    <submittedName>
        <fullName evidence="3">Uncharacterized protein</fullName>
    </submittedName>
</protein>
<organism evidence="3 4">
    <name type="scientific">Catenovulum maritimum</name>
    <dbReference type="NCBI Taxonomy" id="1513271"/>
    <lineage>
        <taxon>Bacteria</taxon>
        <taxon>Pseudomonadati</taxon>
        <taxon>Pseudomonadota</taxon>
        <taxon>Gammaproteobacteria</taxon>
        <taxon>Alteromonadales</taxon>
        <taxon>Alteromonadaceae</taxon>
        <taxon>Catenovulum</taxon>
    </lineage>
</organism>
<reference evidence="3 4" key="1">
    <citation type="submission" date="2015-04" db="EMBL/GenBank/DDBJ databases">
        <title>Draft Genome Sequence of the Novel Agar-Digesting Marine Bacterium Q1.</title>
        <authorList>
            <person name="Li Y."/>
            <person name="Li D."/>
            <person name="Chen G."/>
            <person name="Du Z."/>
        </authorList>
    </citation>
    <scope>NUCLEOTIDE SEQUENCE [LARGE SCALE GENOMIC DNA]</scope>
    <source>
        <strain evidence="3 4">Q1</strain>
    </source>
</reference>
<keyword evidence="2" id="KW-0472">Membrane</keyword>
<dbReference type="AlphaFoldDB" id="A0A0J8GSF3"/>
<gene>
    <name evidence="3" type="ORF">XM47_08150</name>
</gene>
<keyword evidence="2" id="KW-1133">Transmembrane helix</keyword>
<keyword evidence="4" id="KW-1185">Reference proteome</keyword>